<dbReference type="InParanoid" id="B0CW95"/>
<dbReference type="EMBL" id="DS547093">
    <property type="protein sequence ID" value="EDR13029.1"/>
    <property type="molecule type" value="Genomic_DNA"/>
</dbReference>
<reference evidence="1 2" key="1">
    <citation type="journal article" date="2008" name="Nature">
        <title>The genome of Laccaria bicolor provides insights into mycorrhizal symbiosis.</title>
        <authorList>
            <person name="Martin F."/>
            <person name="Aerts A."/>
            <person name="Ahren D."/>
            <person name="Brun A."/>
            <person name="Danchin E.G.J."/>
            <person name="Duchaussoy F."/>
            <person name="Gibon J."/>
            <person name="Kohler A."/>
            <person name="Lindquist E."/>
            <person name="Pereda V."/>
            <person name="Salamov A."/>
            <person name="Shapiro H.J."/>
            <person name="Wuyts J."/>
            <person name="Blaudez D."/>
            <person name="Buee M."/>
            <person name="Brokstein P."/>
            <person name="Canbaeck B."/>
            <person name="Cohen D."/>
            <person name="Courty P.E."/>
            <person name="Coutinho P.M."/>
            <person name="Delaruelle C."/>
            <person name="Detter J.C."/>
            <person name="Deveau A."/>
            <person name="DiFazio S."/>
            <person name="Duplessis S."/>
            <person name="Fraissinet-Tachet L."/>
            <person name="Lucic E."/>
            <person name="Frey-Klett P."/>
            <person name="Fourrey C."/>
            <person name="Feussner I."/>
            <person name="Gay G."/>
            <person name="Grimwood J."/>
            <person name="Hoegger P.J."/>
            <person name="Jain P."/>
            <person name="Kilaru S."/>
            <person name="Labbe J."/>
            <person name="Lin Y.C."/>
            <person name="Legue V."/>
            <person name="Le Tacon F."/>
            <person name="Marmeisse R."/>
            <person name="Melayah D."/>
            <person name="Montanini B."/>
            <person name="Muratet M."/>
            <person name="Nehls U."/>
            <person name="Niculita-Hirzel H."/>
            <person name="Oudot-Le Secq M.P."/>
            <person name="Peter M."/>
            <person name="Quesneville H."/>
            <person name="Rajashekar B."/>
            <person name="Reich M."/>
            <person name="Rouhier N."/>
            <person name="Schmutz J."/>
            <person name="Yin T."/>
            <person name="Chalot M."/>
            <person name="Henrissat B."/>
            <person name="Kuees U."/>
            <person name="Lucas S."/>
            <person name="Van de Peer Y."/>
            <person name="Podila G.K."/>
            <person name="Polle A."/>
            <person name="Pukkila P.J."/>
            <person name="Richardson P.M."/>
            <person name="Rouze P."/>
            <person name="Sanders I.R."/>
            <person name="Stajich J.E."/>
            <person name="Tunlid A."/>
            <person name="Tuskan G."/>
            <person name="Grigoriev I.V."/>
        </authorList>
    </citation>
    <scope>NUCLEOTIDE SEQUENCE [LARGE SCALE GENOMIC DNA]</scope>
    <source>
        <strain evidence="2">S238N-H82 / ATCC MYA-4686</strain>
    </source>
</reference>
<dbReference type="InterPro" id="IPR025533">
    <property type="entry name" value="DUF4419"/>
</dbReference>
<gene>
    <name evidence="1" type="ORF">LACBIDRAFT_322430</name>
</gene>
<evidence type="ECO:0000313" key="1">
    <source>
        <dbReference type="EMBL" id="EDR13029.1"/>
    </source>
</evidence>
<protein>
    <submittedName>
        <fullName evidence="1">Predicted protein</fullName>
    </submittedName>
</protein>
<accession>B0CW95</accession>
<organism evidence="2">
    <name type="scientific">Laccaria bicolor (strain S238N-H82 / ATCC MYA-4686)</name>
    <name type="common">Bicoloured deceiver</name>
    <name type="synonym">Laccaria laccata var. bicolor</name>
    <dbReference type="NCBI Taxonomy" id="486041"/>
    <lineage>
        <taxon>Eukaryota</taxon>
        <taxon>Fungi</taxon>
        <taxon>Dikarya</taxon>
        <taxon>Basidiomycota</taxon>
        <taxon>Agaricomycotina</taxon>
        <taxon>Agaricomycetes</taxon>
        <taxon>Agaricomycetidae</taxon>
        <taxon>Agaricales</taxon>
        <taxon>Agaricineae</taxon>
        <taxon>Hydnangiaceae</taxon>
        <taxon>Laccaria</taxon>
    </lineage>
</organism>
<dbReference type="OrthoDB" id="9978173at2759"/>
<proteinExistence type="predicted"/>
<dbReference type="KEGG" id="lbc:LACBIDRAFT_322430"/>
<dbReference type="Pfam" id="PF14388">
    <property type="entry name" value="DUF4419"/>
    <property type="match status" value="1"/>
</dbReference>
<dbReference type="AlphaFoldDB" id="B0CW95"/>
<dbReference type="Proteomes" id="UP000001194">
    <property type="component" value="Unassembled WGS sequence"/>
</dbReference>
<dbReference type="GeneID" id="6071467"/>
<dbReference type="PANTHER" id="PTHR31252:SF11">
    <property type="entry name" value="DUF4419 DOMAIN-CONTAINING PROTEIN"/>
    <property type="match status" value="1"/>
</dbReference>
<dbReference type="RefSeq" id="XP_001875527.1">
    <property type="nucleotide sequence ID" value="XM_001875492.1"/>
</dbReference>
<dbReference type="HOGENOM" id="CLU_037155_2_0_1"/>
<keyword evidence="2" id="KW-1185">Reference proteome</keyword>
<name>B0CW95_LACBS</name>
<sequence>MPVTFSPTSLPAESFPLTVTSTPLSPSSLLASTCPQQSRLCASLLQSSLPAGSHNTIPKRNGLVHTIVEAYNRHRHLRLRPDDIWTAILIQFNFFVNGRSEQLRSQFVAHKGKKELVVHAQGNRYTVNFGAMAKDMTRELEKNILDPSLRAWILPKFSTTTTTDTIIASVIMMSSMKKYFDYRFCLDCGIPSVTLEGEQEDWEEILRRIEKLKEYGVEATGWCHLLRPIMAQFVAAFDNPASEENKEFWGKVCHREGGGSGPTYLGGWVTAFCAFDEDGKWLGHKFKDGVVEAESLQGPDPTALSASDFFATYTQDSKTWSQSEAFLILSGTRYHLVDTNDIPAGCTDVDVLVDDNGEEIPCMMTAGLFGTEISGDVEGKRDTVRPVSGWWMFEKAIEGEGKTD</sequence>
<dbReference type="PANTHER" id="PTHR31252">
    <property type="entry name" value="DUF4419 DOMAIN-CONTAINING PROTEIN"/>
    <property type="match status" value="1"/>
</dbReference>
<evidence type="ECO:0000313" key="2">
    <source>
        <dbReference type="Proteomes" id="UP000001194"/>
    </source>
</evidence>